<sequence>MKTLLCTACLVLLAVAARAQGVSNTALKKELDSLFAVDQQYRKFVMNKDLGGKADSLAQALNVPREQLPDYLGREMMRLDASNLQRLEQIMGQYGYPGKTLVGEPTNVAAFYIIQHSPKIKQYIPLIEAAARKGELPFYEYAKMQDRLLMQEGKEQIYGTQGRGFVTKGADGRPGPMQMFIWPIKDPKNVNQRRKEAGFTDTVEENARRLGIEYKVMTLEEAKALEKK</sequence>
<feature type="signal peptide" evidence="1">
    <location>
        <begin position="1"/>
        <end position="19"/>
    </location>
</feature>
<dbReference type="EMBL" id="CADCTQ010000081">
    <property type="protein sequence ID" value="CAA9230003.1"/>
    <property type="molecule type" value="Genomic_DNA"/>
</dbReference>
<dbReference type="AlphaFoldDB" id="A0A6J4HNU4"/>
<proteinExistence type="predicted"/>
<feature type="chain" id="PRO_5026910336" description="GLPGLI family protein" evidence="1">
    <location>
        <begin position="20"/>
        <end position="228"/>
    </location>
</feature>
<dbReference type="InterPro" id="IPR046732">
    <property type="entry name" value="DUF6624"/>
</dbReference>
<evidence type="ECO:0000256" key="1">
    <source>
        <dbReference type="SAM" id="SignalP"/>
    </source>
</evidence>
<organism evidence="2">
    <name type="scientific">uncultured Cytophagales bacterium</name>
    <dbReference type="NCBI Taxonomy" id="158755"/>
    <lineage>
        <taxon>Bacteria</taxon>
        <taxon>Pseudomonadati</taxon>
        <taxon>Bacteroidota</taxon>
        <taxon>Sphingobacteriia</taxon>
        <taxon>Sphingobacteriales</taxon>
        <taxon>environmental samples</taxon>
    </lineage>
</organism>
<keyword evidence="1" id="KW-0732">Signal</keyword>
<evidence type="ECO:0008006" key="3">
    <source>
        <dbReference type="Google" id="ProtNLM"/>
    </source>
</evidence>
<name>A0A6J4HNU4_9SPHI</name>
<protein>
    <recommendedName>
        <fullName evidence="3">GLPGLI family protein</fullName>
    </recommendedName>
</protein>
<dbReference type="Pfam" id="PF20329">
    <property type="entry name" value="DUF6624"/>
    <property type="match status" value="1"/>
</dbReference>
<accession>A0A6J4HNU4</accession>
<gene>
    <name evidence="2" type="ORF">AVDCRST_MAG56-909</name>
</gene>
<reference evidence="2" key="1">
    <citation type="submission" date="2020-02" db="EMBL/GenBank/DDBJ databases">
        <authorList>
            <person name="Meier V. D."/>
        </authorList>
    </citation>
    <scope>NUCLEOTIDE SEQUENCE</scope>
    <source>
        <strain evidence="2">AVDCRST_MAG56</strain>
    </source>
</reference>
<evidence type="ECO:0000313" key="2">
    <source>
        <dbReference type="EMBL" id="CAA9230003.1"/>
    </source>
</evidence>